<dbReference type="InterPro" id="IPR011009">
    <property type="entry name" value="Kinase-like_dom_sf"/>
</dbReference>
<dbReference type="AlphaFoldDB" id="X0RYI9"/>
<reference evidence="6" key="1">
    <citation type="journal article" date="2014" name="Front. Microbiol.">
        <title>High frequency of phylogenetically diverse reductive dehalogenase-homologous genes in deep subseafloor sedimentary metagenomes.</title>
        <authorList>
            <person name="Kawai M."/>
            <person name="Futagami T."/>
            <person name="Toyoda A."/>
            <person name="Takaki Y."/>
            <person name="Nishi S."/>
            <person name="Hori S."/>
            <person name="Arai W."/>
            <person name="Tsubouchi T."/>
            <person name="Morono Y."/>
            <person name="Uchiyama I."/>
            <person name="Ito T."/>
            <person name="Fujiyama A."/>
            <person name="Inagaki F."/>
            <person name="Takami H."/>
        </authorList>
    </citation>
    <scope>NUCLEOTIDE SEQUENCE</scope>
    <source>
        <strain evidence="6">Expedition CK06-06</strain>
    </source>
</reference>
<keyword evidence="1" id="KW-0808">Transferase</keyword>
<evidence type="ECO:0000256" key="1">
    <source>
        <dbReference type="ARBA" id="ARBA00022679"/>
    </source>
</evidence>
<keyword evidence="3" id="KW-0418">Kinase</keyword>
<dbReference type="PROSITE" id="PS00107">
    <property type="entry name" value="PROTEIN_KINASE_ATP"/>
    <property type="match status" value="1"/>
</dbReference>
<dbReference type="EMBL" id="BARS01008094">
    <property type="protein sequence ID" value="GAF73894.1"/>
    <property type="molecule type" value="Genomic_DNA"/>
</dbReference>
<organism evidence="6">
    <name type="scientific">marine sediment metagenome</name>
    <dbReference type="NCBI Taxonomy" id="412755"/>
    <lineage>
        <taxon>unclassified sequences</taxon>
        <taxon>metagenomes</taxon>
        <taxon>ecological metagenomes</taxon>
    </lineage>
</organism>
<accession>X0RYI9</accession>
<keyword evidence="2" id="KW-0547">Nucleotide-binding</keyword>
<evidence type="ECO:0000256" key="2">
    <source>
        <dbReference type="ARBA" id="ARBA00022741"/>
    </source>
</evidence>
<name>X0RYI9_9ZZZZ</name>
<feature type="non-terminal residue" evidence="6">
    <location>
        <position position="71"/>
    </location>
</feature>
<keyword evidence="4" id="KW-0067">ATP-binding</keyword>
<protein>
    <recommendedName>
        <fullName evidence="5">Protein kinase domain-containing protein</fullName>
    </recommendedName>
</protein>
<dbReference type="SUPFAM" id="SSF56112">
    <property type="entry name" value="Protein kinase-like (PK-like)"/>
    <property type="match status" value="1"/>
</dbReference>
<dbReference type="InterPro" id="IPR000719">
    <property type="entry name" value="Prot_kinase_dom"/>
</dbReference>
<sequence length="71" mass="7988">MSRIGRYEVESEIGRGAMGVVYLARDPRLNRRVAVKTHALPDGLSETQREEFRERFVREAHAAAALSHPGI</sequence>
<evidence type="ECO:0000313" key="6">
    <source>
        <dbReference type="EMBL" id="GAF73894.1"/>
    </source>
</evidence>
<evidence type="ECO:0000256" key="4">
    <source>
        <dbReference type="ARBA" id="ARBA00022840"/>
    </source>
</evidence>
<gene>
    <name evidence="6" type="ORF">S01H1_15510</name>
</gene>
<dbReference type="InterPro" id="IPR017441">
    <property type="entry name" value="Protein_kinase_ATP_BS"/>
</dbReference>
<evidence type="ECO:0000259" key="5">
    <source>
        <dbReference type="PROSITE" id="PS50011"/>
    </source>
</evidence>
<dbReference type="GO" id="GO:0004674">
    <property type="term" value="F:protein serine/threonine kinase activity"/>
    <property type="evidence" value="ECO:0007669"/>
    <property type="project" value="TreeGrafter"/>
</dbReference>
<dbReference type="GO" id="GO:0005524">
    <property type="term" value="F:ATP binding"/>
    <property type="evidence" value="ECO:0007669"/>
    <property type="project" value="UniProtKB-KW"/>
</dbReference>
<dbReference type="PANTHER" id="PTHR43289:SF34">
    <property type="entry name" value="SERINE_THREONINE-PROTEIN KINASE YBDM-RELATED"/>
    <property type="match status" value="1"/>
</dbReference>
<dbReference type="PANTHER" id="PTHR43289">
    <property type="entry name" value="MITOGEN-ACTIVATED PROTEIN KINASE KINASE KINASE 20-RELATED"/>
    <property type="match status" value="1"/>
</dbReference>
<feature type="domain" description="Protein kinase" evidence="5">
    <location>
        <begin position="7"/>
        <end position="71"/>
    </location>
</feature>
<dbReference type="Gene3D" id="3.30.200.20">
    <property type="entry name" value="Phosphorylase Kinase, domain 1"/>
    <property type="match status" value="1"/>
</dbReference>
<comment type="caution">
    <text evidence="6">The sequence shown here is derived from an EMBL/GenBank/DDBJ whole genome shotgun (WGS) entry which is preliminary data.</text>
</comment>
<evidence type="ECO:0000256" key="3">
    <source>
        <dbReference type="ARBA" id="ARBA00022777"/>
    </source>
</evidence>
<dbReference type="PROSITE" id="PS50011">
    <property type="entry name" value="PROTEIN_KINASE_DOM"/>
    <property type="match status" value="1"/>
</dbReference>
<proteinExistence type="predicted"/>